<reference evidence="5" key="2">
    <citation type="submission" date="2025-09" db="UniProtKB">
        <authorList>
            <consortium name="Ensembl"/>
        </authorList>
    </citation>
    <scope>IDENTIFICATION</scope>
</reference>
<feature type="domain" description="HTH La-type RNA-binding" evidence="4">
    <location>
        <begin position="111"/>
        <end position="200"/>
    </location>
</feature>
<evidence type="ECO:0000256" key="2">
    <source>
        <dbReference type="ARBA" id="ARBA00022884"/>
    </source>
</evidence>
<dbReference type="PANTHER" id="PTHR22792">
    <property type="entry name" value="LUPUS LA PROTEIN-RELATED"/>
    <property type="match status" value="1"/>
</dbReference>
<dbReference type="InterPro" id="IPR045180">
    <property type="entry name" value="La_dom_prot"/>
</dbReference>
<dbReference type="GO" id="GO:0010494">
    <property type="term" value="C:cytoplasmic stress granule"/>
    <property type="evidence" value="ECO:0007669"/>
    <property type="project" value="TreeGrafter"/>
</dbReference>
<dbReference type="STRING" id="94237.ENSMMOP00000017691"/>
<dbReference type="Ensembl" id="ENSMMOT00000017982.1">
    <property type="protein sequence ID" value="ENSMMOP00000017691.1"/>
    <property type="gene ID" value="ENSMMOG00000013436.1"/>
</dbReference>
<evidence type="ECO:0000256" key="1">
    <source>
        <dbReference type="ARBA" id="ARBA00022553"/>
    </source>
</evidence>
<dbReference type="PROSITE" id="PS50961">
    <property type="entry name" value="HTH_LA"/>
    <property type="match status" value="1"/>
</dbReference>
<keyword evidence="2 3" id="KW-0694">RNA-binding</keyword>
<dbReference type="AlphaFoldDB" id="A0A3Q3WJ77"/>
<dbReference type="InterPro" id="IPR036388">
    <property type="entry name" value="WH-like_DNA-bd_sf"/>
</dbReference>
<dbReference type="PANTHER" id="PTHR22792:SF43">
    <property type="entry name" value="LA-RELATED PROTEIN 4B"/>
    <property type="match status" value="1"/>
</dbReference>
<evidence type="ECO:0000259" key="4">
    <source>
        <dbReference type="PROSITE" id="PS50961"/>
    </source>
</evidence>
<sequence length="369" mass="41906">HCVCLYKGPGAASSLNPNAEVWTNPSFGLNTPGSVYLQPQQPWVHFSNHATDLEGVLVFVSFKLHVQNPCNNTIHTASHVRSYFDGPTVVVYDTTCCPKVKPKFTDKINHCIHLVLHIITFVISPNHLVHREHLNNDLYLMSQMDSDLYVSIKSLASLDKIKNISTDLELISDILRSLPLVQLAPCGQKVRPIQSRCVIILREIPDSTPQEGREVEALFDGGELPKFLSCEFVGNDNWFITFKSEADTQQAYKYLREEVRIFKGKPLMVRIKAKTVTIGSYTPQNGYRPAVLDQCSNHYSSYYSPNTLQRPCPVPMPEQDMYDLTDEMWSSATTAYQECAEVSTFLFERRVDDISYTVNEPRLVPREIQ</sequence>
<proteinExistence type="predicted"/>
<evidence type="ECO:0000256" key="3">
    <source>
        <dbReference type="PROSITE-ProRule" id="PRU00332"/>
    </source>
</evidence>
<accession>A0A3Q3WJ77</accession>
<keyword evidence="1" id="KW-0597">Phosphoprotein</keyword>
<keyword evidence="6" id="KW-1185">Reference proteome</keyword>
<dbReference type="GO" id="GO:0045727">
    <property type="term" value="P:positive regulation of translation"/>
    <property type="evidence" value="ECO:0007669"/>
    <property type="project" value="TreeGrafter"/>
</dbReference>
<protein>
    <recommendedName>
        <fullName evidence="4">HTH La-type RNA-binding domain-containing protein</fullName>
    </recommendedName>
</protein>
<dbReference type="InterPro" id="IPR058699">
    <property type="entry name" value="RRM_LARP4/4B"/>
</dbReference>
<reference evidence="5" key="1">
    <citation type="submission" date="2025-08" db="UniProtKB">
        <authorList>
            <consortium name="Ensembl"/>
        </authorList>
    </citation>
    <scope>IDENTIFICATION</scope>
</reference>
<dbReference type="Pfam" id="PF26088">
    <property type="entry name" value="RRM_LARP4"/>
    <property type="match status" value="1"/>
</dbReference>
<dbReference type="Proteomes" id="UP000261620">
    <property type="component" value="Unplaced"/>
</dbReference>
<name>A0A3Q3WJ77_MOLML</name>
<dbReference type="SMART" id="SM00715">
    <property type="entry name" value="LA"/>
    <property type="match status" value="1"/>
</dbReference>
<dbReference type="InterPro" id="IPR006630">
    <property type="entry name" value="La_HTH"/>
</dbReference>
<dbReference type="GO" id="GO:0003730">
    <property type="term" value="F:mRNA 3'-UTR binding"/>
    <property type="evidence" value="ECO:0007669"/>
    <property type="project" value="TreeGrafter"/>
</dbReference>
<dbReference type="InterPro" id="IPR036390">
    <property type="entry name" value="WH_DNA-bd_sf"/>
</dbReference>
<evidence type="ECO:0000313" key="5">
    <source>
        <dbReference type="Ensembl" id="ENSMMOP00000017691.1"/>
    </source>
</evidence>
<dbReference type="GO" id="GO:0005829">
    <property type="term" value="C:cytosol"/>
    <property type="evidence" value="ECO:0007669"/>
    <property type="project" value="TreeGrafter"/>
</dbReference>
<dbReference type="Gene3D" id="1.10.10.10">
    <property type="entry name" value="Winged helix-like DNA-binding domain superfamily/Winged helix DNA-binding domain"/>
    <property type="match status" value="1"/>
</dbReference>
<dbReference type="SUPFAM" id="SSF46785">
    <property type="entry name" value="Winged helix' DNA-binding domain"/>
    <property type="match status" value="1"/>
</dbReference>
<evidence type="ECO:0000313" key="6">
    <source>
        <dbReference type="Proteomes" id="UP000261620"/>
    </source>
</evidence>
<organism evidence="5 6">
    <name type="scientific">Mola mola</name>
    <name type="common">Ocean sunfish</name>
    <name type="synonym">Tetraodon mola</name>
    <dbReference type="NCBI Taxonomy" id="94237"/>
    <lineage>
        <taxon>Eukaryota</taxon>
        <taxon>Metazoa</taxon>
        <taxon>Chordata</taxon>
        <taxon>Craniata</taxon>
        <taxon>Vertebrata</taxon>
        <taxon>Euteleostomi</taxon>
        <taxon>Actinopterygii</taxon>
        <taxon>Neopterygii</taxon>
        <taxon>Teleostei</taxon>
        <taxon>Neoteleostei</taxon>
        <taxon>Acanthomorphata</taxon>
        <taxon>Eupercaria</taxon>
        <taxon>Tetraodontiformes</taxon>
        <taxon>Molidae</taxon>
        <taxon>Mola</taxon>
    </lineage>
</organism>